<proteinExistence type="predicted"/>
<dbReference type="EMBL" id="SPHZ02000001">
    <property type="protein sequence ID" value="KAF0934061.1"/>
    <property type="molecule type" value="Genomic_DNA"/>
</dbReference>
<name>A0A6G1FB51_9ORYZ</name>
<organism evidence="2 3">
    <name type="scientific">Oryza meyeriana var. granulata</name>
    <dbReference type="NCBI Taxonomy" id="110450"/>
    <lineage>
        <taxon>Eukaryota</taxon>
        <taxon>Viridiplantae</taxon>
        <taxon>Streptophyta</taxon>
        <taxon>Embryophyta</taxon>
        <taxon>Tracheophyta</taxon>
        <taxon>Spermatophyta</taxon>
        <taxon>Magnoliopsida</taxon>
        <taxon>Liliopsida</taxon>
        <taxon>Poales</taxon>
        <taxon>Poaceae</taxon>
        <taxon>BOP clade</taxon>
        <taxon>Oryzoideae</taxon>
        <taxon>Oryzeae</taxon>
        <taxon>Oryzinae</taxon>
        <taxon>Oryza</taxon>
        <taxon>Oryza meyeriana</taxon>
    </lineage>
</organism>
<accession>A0A6G1FB51</accession>
<feature type="compositionally biased region" description="Polar residues" evidence="1">
    <location>
        <begin position="1"/>
        <end position="18"/>
    </location>
</feature>
<dbReference type="Proteomes" id="UP000479710">
    <property type="component" value="Unassembled WGS sequence"/>
</dbReference>
<keyword evidence="3" id="KW-1185">Reference proteome</keyword>
<protein>
    <submittedName>
        <fullName evidence="2">Uncharacterized protein</fullName>
    </submittedName>
</protein>
<sequence>MASDPSATDRQNNNQTFLQFLPATGRHVGKRESSSSTRPCHADPKKRQLQRQRQTWHGRSRCLSRHRREQRRQEEQRAACGGGEPGGG</sequence>
<feature type="compositionally biased region" description="Basic residues" evidence="1">
    <location>
        <begin position="47"/>
        <end position="70"/>
    </location>
</feature>
<comment type="caution">
    <text evidence="2">The sequence shown here is derived from an EMBL/GenBank/DDBJ whole genome shotgun (WGS) entry which is preliminary data.</text>
</comment>
<evidence type="ECO:0000313" key="3">
    <source>
        <dbReference type="Proteomes" id="UP000479710"/>
    </source>
</evidence>
<gene>
    <name evidence="2" type="ORF">E2562_022737</name>
</gene>
<evidence type="ECO:0000313" key="2">
    <source>
        <dbReference type="EMBL" id="KAF0934061.1"/>
    </source>
</evidence>
<reference evidence="2 3" key="1">
    <citation type="submission" date="2019-11" db="EMBL/GenBank/DDBJ databases">
        <title>Whole genome sequence of Oryza granulata.</title>
        <authorList>
            <person name="Li W."/>
        </authorList>
    </citation>
    <scope>NUCLEOTIDE SEQUENCE [LARGE SCALE GENOMIC DNA]</scope>
    <source>
        <strain evidence="3">cv. Menghai</strain>
        <tissue evidence="2">Leaf</tissue>
    </source>
</reference>
<feature type="region of interest" description="Disordered" evidence="1">
    <location>
        <begin position="1"/>
        <end position="88"/>
    </location>
</feature>
<dbReference type="AlphaFoldDB" id="A0A6G1FB51"/>
<evidence type="ECO:0000256" key="1">
    <source>
        <dbReference type="SAM" id="MobiDB-lite"/>
    </source>
</evidence>